<gene>
    <name evidence="2" type="ORF">SLEP1_g51638</name>
</gene>
<keyword evidence="1" id="KW-0812">Transmembrane</keyword>
<evidence type="ECO:0008006" key="4">
    <source>
        <dbReference type="Google" id="ProtNLM"/>
    </source>
</evidence>
<proteinExistence type="predicted"/>
<evidence type="ECO:0000313" key="2">
    <source>
        <dbReference type="EMBL" id="GKV44455.1"/>
    </source>
</evidence>
<feature type="transmembrane region" description="Helical" evidence="1">
    <location>
        <begin position="69"/>
        <end position="99"/>
    </location>
</feature>
<dbReference type="AlphaFoldDB" id="A0AAV5M3W7"/>
<organism evidence="2 3">
    <name type="scientific">Rubroshorea leprosula</name>
    <dbReference type="NCBI Taxonomy" id="152421"/>
    <lineage>
        <taxon>Eukaryota</taxon>
        <taxon>Viridiplantae</taxon>
        <taxon>Streptophyta</taxon>
        <taxon>Embryophyta</taxon>
        <taxon>Tracheophyta</taxon>
        <taxon>Spermatophyta</taxon>
        <taxon>Magnoliopsida</taxon>
        <taxon>eudicotyledons</taxon>
        <taxon>Gunneridae</taxon>
        <taxon>Pentapetalae</taxon>
        <taxon>rosids</taxon>
        <taxon>malvids</taxon>
        <taxon>Malvales</taxon>
        <taxon>Dipterocarpaceae</taxon>
        <taxon>Rubroshorea</taxon>
    </lineage>
</organism>
<name>A0AAV5M3W7_9ROSI</name>
<keyword evidence="3" id="KW-1185">Reference proteome</keyword>
<accession>A0AAV5M3W7</accession>
<dbReference type="Proteomes" id="UP001054252">
    <property type="component" value="Unassembled WGS sequence"/>
</dbReference>
<dbReference type="EMBL" id="BPVZ01000181">
    <property type="protein sequence ID" value="GKV44455.1"/>
    <property type="molecule type" value="Genomic_DNA"/>
</dbReference>
<sequence>MGLRQADLEMDFRRWSEMDEETYRHNCWRWRSKVEVMVNDDDGGDGDDADGGDGRNWGRGLQGERSGTYFQLCFFFLVFFYSTRFFDCCLLLLVLFLYYKKSINGTYFQLCLVLCV</sequence>
<protein>
    <recommendedName>
        <fullName evidence="4">Transmembrane protein</fullName>
    </recommendedName>
</protein>
<comment type="caution">
    <text evidence="2">The sequence shown here is derived from an EMBL/GenBank/DDBJ whole genome shotgun (WGS) entry which is preliminary data.</text>
</comment>
<evidence type="ECO:0000256" key="1">
    <source>
        <dbReference type="SAM" id="Phobius"/>
    </source>
</evidence>
<keyword evidence="1" id="KW-1133">Transmembrane helix</keyword>
<reference evidence="2 3" key="1">
    <citation type="journal article" date="2021" name="Commun. Biol.">
        <title>The genome of Shorea leprosula (Dipterocarpaceae) highlights the ecological relevance of drought in aseasonal tropical rainforests.</title>
        <authorList>
            <person name="Ng K.K.S."/>
            <person name="Kobayashi M.J."/>
            <person name="Fawcett J.A."/>
            <person name="Hatakeyama M."/>
            <person name="Paape T."/>
            <person name="Ng C.H."/>
            <person name="Ang C.C."/>
            <person name="Tnah L.H."/>
            <person name="Lee C.T."/>
            <person name="Nishiyama T."/>
            <person name="Sese J."/>
            <person name="O'Brien M.J."/>
            <person name="Copetti D."/>
            <person name="Mohd Noor M.I."/>
            <person name="Ong R.C."/>
            <person name="Putra M."/>
            <person name="Sireger I.Z."/>
            <person name="Indrioko S."/>
            <person name="Kosugi Y."/>
            <person name="Izuno A."/>
            <person name="Isagi Y."/>
            <person name="Lee S.L."/>
            <person name="Shimizu K.K."/>
        </authorList>
    </citation>
    <scope>NUCLEOTIDE SEQUENCE [LARGE SCALE GENOMIC DNA]</scope>
    <source>
        <strain evidence="2">214</strain>
    </source>
</reference>
<evidence type="ECO:0000313" key="3">
    <source>
        <dbReference type="Proteomes" id="UP001054252"/>
    </source>
</evidence>
<keyword evidence="1" id="KW-0472">Membrane</keyword>